<evidence type="ECO:0000313" key="1">
    <source>
        <dbReference type="EMBL" id="TDG51418.1"/>
    </source>
</evidence>
<gene>
    <name evidence="1" type="ORF">AWZ03_002213</name>
</gene>
<keyword evidence="2" id="KW-1185">Reference proteome</keyword>
<name>A0A484BRL8_DRONA</name>
<evidence type="ECO:0000313" key="2">
    <source>
        <dbReference type="Proteomes" id="UP000295192"/>
    </source>
</evidence>
<comment type="caution">
    <text evidence="1">The sequence shown here is derived from an EMBL/GenBank/DDBJ whole genome shotgun (WGS) entry which is preliminary data.</text>
</comment>
<dbReference type="AlphaFoldDB" id="A0A484BRL8"/>
<proteinExistence type="predicted"/>
<protein>
    <submittedName>
        <fullName evidence="1">Uncharacterized protein</fullName>
    </submittedName>
</protein>
<accession>A0A484BRL8</accession>
<organism evidence="1 2">
    <name type="scientific">Drosophila navojoa</name>
    <name type="common">Fruit fly</name>
    <dbReference type="NCBI Taxonomy" id="7232"/>
    <lineage>
        <taxon>Eukaryota</taxon>
        <taxon>Metazoa</taxon>
        <taxon>Ecdysozoa</taxon>
        <taxon>Arthropoda</taxon>
        <taxon>Hexapoda</taxon>
        <taxon>Insecta</taxon>
        <taxon>Pterygota</taxon>
        <taxon>Neoptera</taxon>
        <taxon>Endopterygota</taxon>
        <taxon>Diptera</taxon>
        <taxon>Brachycera</taxon>
        <taxon>Muscomorpha</taxon>
        <taxon>Ephydroidea</taxon>
        <taxon>Drosophilidae</taxon>
        <taxon>Drosophila</taxon>
    </lineage>
</organism>
<reference evidence="1 2" key="1">
    <citation type="journal article" date="2019" name="J. Hered.">
        <title>An Improved Genome Assembly for Drosophila navojoa, the Basal Species in the mojavensis Cluster.</title>
        <authorList>
            <person name="Vanderlinde T."/>
            <person name="Dupim E.G."/>
            <person name="Nazario-Yepiz N.O."/>
            <person name="Carvalho A.B."/>
        </authorList>
    </citation>
    <scope>NUCLEOTIDE SEQUENCE [LARGE SCALE GENOMIC DNA]</scope>
    <source>
        <strain evidence="1">Navoj_Jal97</strain>
        <tissue evidence="1">Whole organism</tissue>
    </source>
</reference>
<dbReference type="EMBL" id="LSRL02000009">
    <property type="protein sequence ID" value="TDG51418.1"/>
    <property type="molecule type" value="Genomic_DNA"/>
</dbReference>
<sequence>MQLKHKSACNSCPSAYQPVRLLVNWSALLSYWKEEEQEEQEEISSSSRFSVAVPHFNVFGDQVLMLQPDSAADSSGLN</sequence>
<dbReference type="Proteomes" id="UP000295192">
    <property type="component" value="Unassembled WGS sequence"/>
</dbReference>